<feature type="transmembrane region" description="Helical" evidence="6">
    <location>
        <begin position="66"/>
        <end position="89"/>
    </location>
</feature>
<evidence type="ECO:0000313" key="8">
    <source>
        <dbReference type="Proteomes" id="UP000019681"/>
    </source>
</evidence>
<keyword evidence="2" id="KW-1003">Cell membrane</keyword>
<dbReference type="AlphaFoldDB" id="A0A017RS83"/>
<evidence type="ECO:0000256" key="3">
    <source>
        <dbReference type="ARBA" id="ARBA00022692"/>
    </source>
</evidence>
<evidence type="ECO:0000256" key="1">
    <source>
        <dbReference type="ARBA" id="ARBA00004651"/>
    </source>
</evidence>
<feature type="transmembrane region" description="Helical" evidence="6">
    <location>
        <begin position="96"/>
        <end position="114"/>
    </location>
</feature>
<keyword evidence="8" id="KW-1185">Reference proteome</keyword>
<gene>
    <name evidence="7" type="ORF">Q428_13895</name>
</gene>
<proteinExistence type="predicted"/>
<keyword evidence="4 6" id="KW-1133">Transmembrane helix</keyword>
<evidence type="ECO:0000256" key="2">
    <source>
        <dbReference type="ARBA" id="ARBA00022475"/>
    </source>
</evidence>
<evidence type="ECO:0000313" key="7">
    <source>
        <dbReference type="EMBL" id="EYE87329.1"/>
    </source>
</evidence>
<feature type="transmembrane region" description="Helical" evidence="6">
    <location>
        <begin position="200"/>
        <end position="221"/>
    </location>
</feature>
<accession>A0A017RS83</accession>
<comment type="caution">
    <text evidence="7">The sequence shown here is derived from an EMBL/GenBank/DDBJ whole genome shotgun (WGS) entry which is preliminary data.</text>
</comment>
<dbReference type="GO" id="GO:0005886">
    <property type="term" value="C:plasma membrane"/>
    <property type="evidence" value="ECO:0007669"/>
    <property type="project" value="UniProtKB-SubCell"/>
</dbReference>
<dbReference type="InterPro" id="IPR001851">
    <property type="entry name" value="ABC_transp_permease"/>
</dbReference>
<organism evidence="7 8">
    <name type="scientific">Fervidicella metallireducens AeB</name>
    <dbReference type="NCBI Taxonomy" id="1403537"/>
    <lineage>
        <taxon>Bacteria</taxon>
        <taxon>Bacillati</taxon>
        <taxon>Bacillota</taxon>
        <taxon>Clostridia</taxon>
        <taxon>Eubacteriales</taxon>
        <taxon>Clostridiaceae</taxon>
        <taxon>Fervidicella</taxon>
    </lineage>
</organism>
<dbReference type="OrthoDB" id="9792579at2"/>
<evidence type="ECO:0000256" key="6">
    <source>
        <dbReference type="SAM" id="Phobius"/>
    </source>
</evidence>
<reference evidence="7 8" key="1">
    <citation type="journal article" date="2014" name="Genome Announc.">
        <title>Draft Genome Sequence of Fervidicella metallireducens Strain AeBT, an Iron-Reducing Thermoanaerobe from the Great Artesian Basin.</title>
        <authorList>
            <person name="Patel B.K."/>
        </authorList>
    </citation>
    <scope>NUCLEOTIDE SEQUENCE [LARGE SCALE GENOMIC DNA]</scope>
    <source>
        <strain evidence="7 8">AeB</strain>
    </source>
</reference>
<dbReference type="PANTHER" id="PTHR43370">
    <property type="entry name" value="SUGAR ABC TRANSPORTER INTEGRAL MEMBRANE PROTEIN-RELATED"/>
    <property type="match status" value="1"/>
</dbReference>
<name>A0A017RS83_9CLOT</name>
<dbReference type="EMBL" id="AZQP01000067">
    <property type="protein sequence ID" value="EYE87329.1"/>
    <property type="molecule type" value="Genomic_DNA"/>
</dbReference>
<sequence>MWDIITNIVPLALAYTAPLLIIALGGLYSERSGVVNIGLEGLMGIGAFTSALVISKTAGNLGHTAVYVGLLAAALAGGIFSVLHAFASVTMRSDQVVSGTAINILSAALTVYLARSLTGSANIQIVSGFIKRDVPVLSKIPVIGPLFFREAYITTLIVFLIVVFSWFILYYRPFGLRLRACGENPQAADSLGINVLKMRYIGVIISGVLAGLGGGIVITTYSGEFSPLVYSGLGFLALAALIFGKWNPWGVVGASLFFGLAKTVADMSKLFEGLKGMPNIIFNTFPYVVTLVALVLFSKNAAGPKAAGEPYDPGKR</sequence>
<dbReference type="Proteomes" id="UP000019681">
    <property type="component" value="Unassembled WGS sequence"/>
</dbReference>
<dbReference type="GO" id="GO:0022857">
    <property type="term" value="F:transmembrane transporter activity"/>
    <property type="evidence" value="ECO:0007669"/>
    <property type="project" value="InterPro"/>
</dbReference>
<dbReference type="PANTHER" id="PTHR43370:SF1">
    <property type="entry name" value="GUANOSINE ABC TRANSPORTER PERMEASE PROTEIN NUPQ"/>
    <property type="match status" value="1"/>
</dbReference>
<dbReference type="Pfam" id="PF02653">
    <property type="entry name" value="BPD_transp_2"/>
    <property type="match status" value="1"/>
</dbReference>
<keyword evidence="3 6" id="KW-0812">Transmembrane</keyword>
<evidence type="ECO:0000256" key="5">
    <source>
        <dbReference type="ARBA" id="ARBA00023136"/>
    </source>
</evidence>
<protein>
    <submittedName>
        <fullName evidence="7">Branched-chain amino acid ABC transporter permease</fullName>
    </submittedName>
</protein>
<feature type="transmembrane region" description="Helical" evidence="6">
    <location>
        <begin position="151"/>
        <end position="171"/>
    </location>
</feature>
<feature type="transmembrane region" description="Helical" evidence="6">
    <location>
        <begin position="280"/>
        <end position="297"/>
    </location>
</feature>
<comment type="subcellular location">
    <subcellularLocation>
        <location evidence="1">Cell membrane</location>
        <topology evidence="1">Multi-pass membrane protein</topology>
    </subcellularLocation>
</comment>
<dbReference type="STRING" id="1403537.Q428_13895"/>
<dbReference type="RefSeq" id="WP_035381613.1">
    <property type="nucleotide sequence ID" value="NZ_AZQP01000067.1"/>
</dbReference>
<keyword evidence="5 6" id="KW-0472">Membrane</keyword>
<feature type="transmembrane region" description="Helical" evidence="6">
    <location>
        <begin position="34"/>
        <end position="54"/>
    </location>
</feature>
<feature type="transmembrane region" description="Helical" evidence="6">
    <location>
        <begin position="6"/>
        <end position="27"/>
    </location>
</feature>
<dbReference type="CDD" id="cd06580">
    <property type="entry name" value="TM_PBP1_transp_TpRbsC_like"/>
    <property type="match status" value="1"/>
</dbReference>
<evidence type="ECO:0000256" key="4">
    <source>
        <dbReference type="ARBA" id="ARBA00022989"/>
    </source>
</evidence>